<sequence>MPPKSTTTPTSFRLPLLYTTFFLTIEPLSTLLGAYFAYFQPHHYLTLTTPSTPQSTLVPLPPSTAIVLQQLANLYLLLSITEATLLRTTNDLAVWRVFLFGLLVADVGHVWSVREAVGWEGYWNVAGWNAMDWGNLGFVYVAAALRVAFLLGVGLPAKAGGKAKAKK</sequence>
<reference evidence="3 4" key="1">
    <citation type="submission" date="2016-03" db="EMBL/GenBank/DDBJ databases">
        <title>Comparative genomics of Pseudogymnoascus destructans, the fungus causing white-nose syndrome of bats.</title>
        <authorList>
            <person name="Palmer J.M."/>
            <person name="Drees K.P."/>
            <person name="Foster J.T."/>
            <person name="Lindner D.L."/>
        </authorList>
    </citation>
    <scope>NUCLEOTIDE SEQUENCE [LARGE SCALE GENOMIC DNA]</scope>
    <source>
        <strain evidence="3 4">UAMH 10579</strain>
    </source>
</reference>
<keyword evidence="1" id="KW-0812">Transmembrane</keyword>
<evidence type="ECO:0000313" key="3">
    <source>
        <dbReference type="EMBL" id="OBT99882.1"/>
    </source>
</evidence>
<feature type="transmembrane region" description="Helical" evidence="1">
    <location>
        <begin position="12"/>
        <end position="38"/>
    </location>
</feature>
<evidence type="ECO:0000256" key="1">
    <source>
        <dbReference type="SAM" id="Phobius"/>
    </source>
</evidence>
<dbReference type="InterPro" id="IPR056121">
    <property type="entry name" value="DUF7704"/>
</dbReference>
<dbReference type="RefSeq" id="XP_018133615.1">
    <property type="nucleotide sequence ID" value="XM_018271702.2"/>
</dbReference>
<name>A0A1B8GVK8_9PEZI</name>
<keyword evidence="4" id="KW-1185">Reference proteome</keyword>
<keyword evidence="1" id="KW-1133">Transmembrane helix</keyword>
<feature type="transmembrane region" description="Helical" evidence="1">
    <location>
        <begin position="93"/>
        <end position="113"/>
    </location>
</feature>
<organism evidence="3 4">
    <name type="scientific">Pseudogymnoascus verrucosus</name>
    <dbReference type="NCBI Taxonomy" id="342668"/>
    <lineage>
        <taxon>Eukaryota</taxon>
        <taxon>Fungi</taxon>
        <taxon>Dikarya</taxon>
        <taxon>Ascomycota</taxon>
        <taxon>Pezizomycotina</taxon>
        <taxon>Leotiomycetes</taxon>
        <taxon>Thelebolales</taxon>
        <taxon>Thelebolaceae</taxon>
        <taxon>Pseudogymnoascus</taxon>
    </lineage>
</organism>
<gene>
    <name evidence="3" type="ORF">VE01_02191</name>
</gene>
<reference evidence="4" key="2">
    <citation type="journal article" date="2018" name="Nat. Commun.">
        <title>Extreme sensitivity to ultraviolet light in the fungal pathogen causing white-nose syndrome of bats.</title>
        <authorList>
            <person name="Palmer J.M."/>
            <person name="Drees K.P."/>
            <person name="Foster J.T."/>
            <person name="Lindner D.L."/>
        </authorList>
    </citation>
    <scope>NUCLEOTIDE SEQUENCE [LARGE SCALE GENOMIC DNA]</scope>
    <source>
        <strain evidence="4">UAMH 10579</strain>
    </source>
</reference>
<keyword evidence="1" id="KW-0472">Membrane</keyword>
<dbReference type="AlphaFoldDB" id="A0A1B8GVK8"/>
<dbReference type="Pfam" id="PF24803">
    <property type="entry name" value="DUF7704"/>
    <property type="match status" value="1"/>
</dbReference>
<dbReference type="PANTHER" id="PTHR37019:SF1">
    <property type="entry name" value="EXPERA DOMAIN-CONTAINING PROTEIN"/>
    <property type="match status" value="1"/>
</dbReference>
<dbReference type="PANTHER" id="PTHR37019">
    <property type="entry name" value="CHROMOSOME 1, WHOLE GENOME SHOTGUN SEQUENCE"/>
    <property type="match status" value="1"/>
</dbReference>
<accession>A0A1B8GVK8</accession>
<protein>
    <recommendedName>
        <fullName evidence="2">DUF7704 domain-containing protein</fullName>
    </recommendedName>
</protein>
<proteinExistence type="predicted"/>
<evidence type="ECO:0000313" key="4">
    <source>
        <dbReference type="Proteomes" id="UP000091956"/>
    </source>
</evidence>
<feature type="transmembrane region" description="Helical" evidence="1">
    <location>
        <begin position="133"/>
        <end position="157"/>
    </location>
</feature>
<dbReference type="Proteomes" id="UP000091956">
    <property type="component" value="Unassembled WGS sequence"/>
</dbReference>
<feature type="domain" description="DUF7704" evidence="2">
    <location>
        <begin position="13"/>
        <end position="154"/>
    </location>
</feature>
<dbReference type="EMBL" id="KV460211">
    <property type="protein sequence ID" value="OBT99882.1"/>
    <property type="molecule type" value="Genomic_DNA"/>
</dbReference>
<evidence type="ECO:0000259" key="2">
    <source>
        <dbReference type="Pfam" id="PF24803"/>
    </source>
</evidence>
<dbReference type="GeneID" id="28835577"/>